<feature type="non-terminal residue" evidence="2">
    <location>
        <position position="328"/>
    </location>
</feature>
<dbReference type="InterPro" id="IPR002560">
    <property type="entry name" value="Transposase_DDE"/>
</dbReference>
<dbReference type="EMBL" id="PFWZ01000147">
    <property type="protein sequence ID" value="PJA39810.1"/>
    <property type="molecule type" value="Genomic_DNA"/>
</dbReference>
<dbReference type="Proteomes" id="UP000231195">
    <property type="component" value="Unassembled WGS sequence"/>
</dbReference>
<gene>
    <name evidence="2" type="ORF">CO179_04395</name>
</gene>
<proteinExistence type="predicted"/>
<dbReference type="InterPro" id="IPR047951">
    <property type="entry name" value="Transpos_ISL3"/>
</dbReference>
<accession>A0A2M7X0V9</accession>
<evidence type="ECO:0000313" key="3">
    <source>
        <dbReference type="Proteomes" id="UP000231195"/>
    </source>
</evidence>
<sequence length="328" mass="38458">MAEEEPSSLSSIAKSQRIPAKEFEKQYKDHLSGFKDWEQKEHAEEFMIFSENIGRRLSLDEVALTNGELYTVLTNKEFHGKKRALVAMIQGTRSKDVATILAKIPEDKRKNVEEITLDMAESMKNIVKYSFSKATPVTDRFHVQQLVSEATQEIRILLRKEAIREENEQTKLAQSICRKYRSKVFENGDTKKQLLARSRYLLFKSKNKWHESQQERSVILFREFPDLKSAYELSMMFRNCYEHSHSIIEAKESFEKWYQKVKEKNIDSFLVAAESIRLHETTILNYFIDRSTNASAESFNAKLKSFRSVVRGVRDKKFHLFRVAKLYA</sequence>
<dbReference type="Pfam" id="PF01610">
    <property type="entry name" value="DDE_Tnp_ISL3"/>
    <property type="match status" value="1"/>
</dbReference>
<dbReference type="PANTHER" id="PTHR33498:SF1">
    <property type="entry name" value="TRANSPOSASE FOR INSERTION SEQUENCE ELEMENT IS1557"/>
    <property type="match status" value="1"/>
</dbReference>
<organism evidence="2 3">
    <name type="scientific">candidate division WWE3 bacterium CG_4_9_14_3_um_filter_39_7</name>
    <dbReference type="NCBI Taxonomy" id="1975080"/>
    <lineage>
        <taxon>Bacteria</taxon>
        <taxon>Katanobacteria</taxon>
    </lineage>
</organism>
<evidence type="ECO:0000313" key="2">
    <source>
        <dbReference type="EMBL" id="PJA39810.1"/>
    </source>
</evidence>
<evidence type="ECO:0000259" key="1">
    <source>
        <dbReference type="Pfam" id="PF01610"/>
    </source>
</evidence>
<comment type="caution">
    <text evidence="2">The sequence shown here is derived from an EMBL/GenBank/DDBJ whole genome shotgun (WGS) entry which is preliminary data.</text>
</comment>
<name>A0A2M7X0V9_UNCKA</name>
<reference evidence="3" key="1">
    <citation type="submission" date="2017-09" db="EMBL/GenBank/DDBJ databases">
        <title>Depth-based differentiation of microbial function through sediment-hosted aquifers and enrichment of novel symbionts in the deep terrestrial subsurface.</title>
        <authorList>
            <person name="Probst A.J."/>
            <person name="Ladd B."/>
            <person name="Jarett J.K."/>
            <person name="Geller-Mcgrath D.E."/>
            <person name="Sieber C.M.K."/>
            <person name="Emerson J.B."/>
            <person name="Anantharaman K."/>
            <person name="Thomas B.C."/>
            <person name="Malmstrom R."/>
            <person name="Stieglmeier M."/>
            <person name="Klingl A."/>
            <person name="Woyke T."/>
            <person name="Ryan C.M."/>
            <person name="Banfield J.F."/>
        </authorList>
    </citation>
    <scope>NUCLEOTIDE SEQUENCE [LARGE SCALE GENOMIC DNA]</scope>
</reference>
<dbReference type="PANTHER" id="PTHR33498">
    <property type="entry name" value="TRANSPOSASE FOR INSERTION SEQUENCE ELEMENT IS1557"/>
    <property type="match status" value="1"/>
</dbReference>
<dbReference type="AlphaFoldDB" id="A0A2M7X0V9"/>
<feature type="domain" description="Transposase IS204/IS1001/IS1096/IS1165 DDE" evidence="1">
    <location>
        <begin position="57"/>
        <end position="322"/>
    </location>
</feature>
<protein>
    <submittedName>
        <fullName evidence="2">DDE transposase</fullName>
    </submittedName>
</protein>